<comment type="caution">
    <text evidence="8">The sequence shown here is derived from an EMBL/GenBank/DDBJ whole genome shotgun (WGS) entry which is preliminary data.</text>
</comment>
<keyword evidence="5" id="KW-0539">Nucleus</keyword>
<dbReference type="AlphaFoldDB" id="A0A8H4PQ84"/>
<name>A0A8H4PQ84_9HYPO</name>
<dbReference type="GO" id="GO:0046982">
    <property type="term" value="F:protein heterodimerization activity"/>
    <property type="evidence" value="ECO:0007669"/>
    <property type="project" value="InterPro"/>
</dbReference>
<feature type="compositionally biased region" description="Low complexity" evidence="6">
    <location>
        <begin position="325"/>
        <end position="378"/>
    </location>
</feature>
<sequence>MNPATGQTPQQGQVQGQPGPPGQPARPPPMYHPQQIRGLPMLSEEEKNKYEFGLRGLWNKANNSPANSSDQLAARQKIMEFSKMLITKIHQRRGLAQQAQQQQQQPQQPQQQQQQQPQQPQQPPQQQPPQQSQQQGAHIPARPPSAQQIIAGQVTAQAQMQLQKQQQAAPGNANAAQGDKSSSSGIATGQAPNPQAAAVAAQRPKLPDSILQHASKLMFRPPVQMAEKSPAEIAKWTEEMRDRYARALYAMENNKGNVENMDKAIKDRSSAGRPLSDEDLRQLQGRRDKQLKTYMDAKKWVESVRRQHESINAQQTNQNEPGCPATAAQSSDATQATNTNAAQNKPQAPAAQVTAATPVDPGVEAAKNQQQVAAANRASPVTGTAAAPQPQARPTLNTTQPAVQQAQGQSQAQGPTHKQEQARPAPVNTGLASSMAQTLAQAKASATPGQGGVRVQTPQSSTPANTVAGPTRSLSHSAALSLANQRATGTPGSAPIQGQQPGVVTPSSAVAAMNPSIVQQQQQQGHPHAHPTQQQQQQQQAGGMTAKMPIPKQLPEKSTAVPQGVTLGGGVSAGRPTMSQGSGTLGGVMNQPPMARIAAYNHDAEGDHILSKKKLDELVRQVCGGAAEGQEGNMLSPEVEENILNMADSFVDNVLHAACRNSKERGSKVLEIRDIQLVLERTYNIRVPGYSSDELRTVRKVLPSAGWIAKMSAVQAAKVMPGKGDT</sequence>
<dbReference type="PANTHER" id="PTHR12264:SF21">
    <property type="entry name" value="TRANSCRIPTION INITIATION FACTOR TFIID SUBUNIT 12"/>
    <property type="match status" value="1"/>
</dbReference>
<keyword evidence="4" id="KW-0804">Transcription</keyword>
<dbReference type="InterPro" id="IPR037794">
    <property type="entry name" value="TAF12"/>
</dbReference>
<evidence type="ECO:0000256" key="6">
    <source>
        <dbReference type="SAM" id="MobiDB-lite"/>
    </source>
</evidence>
<feature type="region of interest" description="Disordered" evidence="6">
    <location>
        <begin position="91"/>
        <end position="144"/>
    </location>
</feature>
<feature type="compositionally biased region" description="Polar residues" evidence="6">
    <location>
        <begin position="310"/>
        <end position="320"/>
    </location>
</feature>
<comment type="subcellular location">
    <subcellularLocation>
        <location evidence="1">Nucleus</location>
    </subcellularLocation>
</comment>
<organism evidence="8 9">
    <name type="scientific">Ophiocordyceps sinensis</name>
    <dbReference type="NCBI Taxonomy" id="72228"/>
    <lineage>
        <taxon>Eukaryota</taxon>
        <taxon>Fungi</taxon>
        <taxon>Dikarya</taxon>
        <taxon>Ascomycota</taxon>
        <taxon>Pezizomycotina</taxon>
        <taxon>Sordariomycetes</taxon>
        <taxon>Hypocreomycetidae</taxon>
        <taxon>Hypocreales</taxon>
        <taxon>Ophiocordycipitaceae</taxon>
        <taxon>Ophiocordyceps</taxon>
    </lineage>
</organism>
<feature type="compositionally biased region" description="Low complexity" evidence="6">
    <location>
        <begin position="385"/>
        <end position="416"/>
    </location>
</feature>
<evidence type="ECO:0000256" key="3">
    <source>
        <dbReference type="ARBA" id="ARBA00023015"/>
    </source>
</evidence>
<feature type="compositionally biased region" description="Low complexity" evidence="6">
    <location>
        <begin position="161"/>
        <end position="178"/>
    </location>
</feature>
<dbReference type="GO" id="GO:0003677">
    <property type="term" value="F:DNA binding"/>
    <property type="evidence" value="ECO:0007669"/>
    <property type="project" value="TreeGrafter"/>
</dbReference>
<dbReference type="GO" id="GO:0051123">
    <property type="term" value="P:RNA polymerase II preinitiation complex assembly"/>
    <property type="evidence" value="ECO:0007669"/>
    <property type="project" value="TreeGrafter"/>
</dbReference>
<dbReference type="EMBL" id="JAAVMX010000005">
    <property type="protein sequence ID" value="KAF4508433.1"/>
    <property type="molecule type" value="Genomic_DNA"/>
</dbReference>
<feature type="compositionally biased region" description="Low complexity" evidence="6">
    <location>
        <begin position="190"/>
        <end position="204"/>
    </location>
</feature>
<dbReference type="FunFam" id="1.10.20.10:FF:000037">
    <property type="entry name" value="Transcription initiation factor TFIID subunit 12"/>
    <property type="match status" value="1"/>
</dbReference>
<dbReference type="SUPFAM" id="SSF47113">
    <property type="entry name" value="Histone-fold"/>
    <property type="match status" value="1"/>
</dbReference>
<keyword evidence="9" id="KW-1185">Reference proteome</keyword>
<dbReference type="GO" id="GO:0017025">
    <property type="term" value="F:TBP-class protein binding"/>
    <property type="evidence" value="ECO:0007669"/>
    <property type="project" value="TreeGrafter"/>
</dbReference>
<dbReference type="GO" id="GO:0005669">
    <property type="term" value="C:transcription factor TFIID complex"/>
    <property type="evidence" value="ECO:0007669"/>
    <property type="project" value="InterPro"/>
</dbReference>
<evidence type="ECO:0000256" key="4">
    <source>
        <dbReference type="ARBA" id="ARBA00023163"/>
    </source>
</evidence>
<evidence type="ECO:0000313" key="8">
    <source>
        <dbReference type="EMBL" id="KAF4508433.1"/>
    </source>
</evidence>
<dbReference type="InterPro" id="IPR003228">
    <property type="entry name" value="TFIID_TAF12_dom"/>
</dbReference>
<keyword evidence="3" id="KW-0805">Transcription regulation</keyword>
<dbReference type="CDD" id="cd07981">
    <property type="entry name" value="HFD_TAF12"/>
    <property type="match status" value="1"/>
</dbReference>
<dbReference type="Gene3D" id="1.10.20.10">
    <property type="entry name" value="Histone, subunit A"/>
    <property type="match status" value="1"/>
</dbReference>
<feature type="compositionally biased region" description="Pro residues" evidence="6">
    <location>
        <begin position="18"/>
        <end position="31"/>
    </location>
</feature>
<dbReference type="InterPro" id="IPR009072">
    <property type="entry name" value="Histone-fold"/>
</dbReference>
<feature type="compositionally biased region" description="Low complexity" evidence="6">
    <location>
        <begin position="97"/>
        <end position="119"/>
    </location>
</feature>
<evidence type="ECO:0000259" key="7">
    <source>
        <dbReference type="Pfam" id="PF03847"/>
    </source>
</evidence>
<evidence type="ECO:0000256" key="5">
    <source>
        <dbReference type="ARBA" id="ARBA00023242"/>
    </source>
</evidence>
<protein>
    <recommendedName>
        <fullName evidence="7">Transcription initiation factor TFIID subunit 12 domain-containing protein</fullName>
    </recommendedName>
</protein>
<accession>A0A8H4PQ84</accession>
<evidence type="ECO:0000313" key="9">
    <source>
        <dbReference type="Proteomes" id="UP000557566"/>
    </source>
</evidence>
<gene>
    <name evidence="8" type="ORF">G6O67_004811</name>
</gene>
<comment type="similarity">
    <text evidence="2">Belongs to the TAF12 family.</text>
</comment>
<feature type="compositionally biased region" description="Low complexity" evidence="6">
    <location>
        <begin position="473"/>
        <end position="483"/>
    </location>
</feature>
<dbReference type="GO" id="GO:0000124">
    <property type="term" value="C:SAGA complex"/>
    <property type="evidence" value="ECO:0007669"/>
    <property type="project" value="InterPro"/>
</dbReference>
<feature type="region of interest" description="Disordered" evidence="6">
    <location>
        <begin position="1"/>
        <end position="44"/>
    </location>
</feature>
<feature type="compositionally biased region" description="Low complexity" evidence="6">
    <location>
        <begin position="1"/>
        <end position="17"/>
    </location>
</feature>
<dbReference type="Pfam" id="PF03847">
    <property type="entry name" value="TFIID_20kDa"/>
    <property type="match status" value="1"/>
</dbReference>
<feature type="compositionally biased region" description="Polar residues" evidence="6">
    <location>
        <begin position="484"/>
        <end position="508"/>
    </location>
</feature>
<dbReference type="OrthoDB" id="2193432at2759"/>
<feature type="region of interest" description="Disordered" evidence="6">
    <location>
        <begin position="266"/>
        <end position="289"/>
    </location>
</feature>
<proteinExistence type="inferred from homology"/>
<feature type="compositionally biased region" description="Low complexity" evidence="6">
    <location>
        <begin position="519"/>
        <end position="543"/>
    </location>
</feature>
<feature type="compositionally biased region" description="Polar residues" evidence="6">
    <location>
        <begin position="456"/>
        <end position="465"/>
    </location>
</feature>
<feature type="compositionally biased region" description="Polar residues" evidence="6">
    <location>
        <begin position="430"/>
        <end position="440"/>
    </location>
</feature>
<dbReference type="PANTHER" id="PTHR12264">
    <property type="entry name" value="TRANSCRIPTION INITIATION FACTOR TFIID SUBUNIT 12"/>
    <property type="match status" value="1"/>
</dbReference>
<dbReference type="Proteomes" id="UP000557566">
    <property type="component" value="Unassembled WGS sequence"/>
</dbReference>
<reference evidence="8 9" key="1">
    <citation type="journal article" date="2020" name="Genome Biol. Evol.">
        <title>A new high-quality draft genome assembly of the Chinese cordyceps Ophiocordyceps sinensis.</title>
        <authorList>
            <person name="Shu R."/>
            <person name="Zhang J."/>
            <person name="Meng Q."/>
            <person name="Zhang H."/>
            <person name="Zhou G."/>
            <person name="Li M."/>
            <person name="Wu P."/>
            <person name="Zhao Y."/>
            <person name="Chen C."/>
            <person name="Qin Q."/>
        </authorList>
    </citation>
    <scope>NUCLEOTIDE SEQUENCE [LARGE SCALE GENOMIC DNA]</scope>
    <source>
        <strain evidence="8 9">IOZ07</strain>
    </source>
</reference>
<evidence type="ECO:0000256" key="1">
    <source>
        <dbReference type="ARBA" id="ARBA00004123"/>
    </source>
</evidence>
<feature type="region of interest" description="Disordered" evidence="6">
    <location>
        <begin position="161"/>
        <end position="204"/>
    </location>
</feature>
<feature type="domain" description="Transcription initiation factor TFIID subunit 12" evidence="7">
    <location>
        <begin position="611"/>
        <end position="685"/>
    </location>
</feature>
<evidence type="ECO:0000256" key="2">
    <source>
        <dbReference type="ARBA" id="ARBA00007530"/>
    </source>
</evidence>
<feature type="region of interest" description="Disordered" evidence="6">
    <location>
        <begin position="305"/>
        <end position="577"/>
    </location>
</feature>